<evidence type="ECO:0000313" key="2">
    <source>
        <dbReference type="Proteomes" id="UP000325577"/>
    </source>
</evidence>
<proteinExistence type="predicted"/>
<dbReference type="Proteomes" id="UP000325577">
    <property type="component" value="Linkage Group LG18"/>
</dbReference>
<dbReference type="AlphaFoldDB" id="A0A5J5AY53"/>
<name>A0A5J5AY53_9ASTE</name>
<accession>A0A5J5AY53</accession>
<dbReference type="EMBL" id="CM018041">
    <property type="protein sequence ID" value="KAA8534377.1"/>
    <property type="molecule type" value="Genomic_DNA"/>
</dbReference>
<keyword evidence="2" id="KW-1185">Reference proteome</keyword>
<organism evidence="1 2">
    <name type="scientific">Nyssa sinensis</name>
    <dbReference type="NCBI Taxonomy" id="561372"/>
    <lineage>
        <taxon>Eukaryota</taxon>
        <taxon>Viridiplantae</taxon>
        <taxon>Streptophyta</taxon>
        <taxon>Embryophyta</taxon>
        <taxon>Tracheophyta</taxon>
        <taxon>Spermatophyta</taxon>
        <taxon>Magnoliopsida</taxon>
        <taxon>eudicotyledons</taxon>
        <taxon>Gunneridae</taxon>
        <taxon>Pentapetalae</taxon>
        <taxon>asterids</taxon>
        <taxon>Cornales</taxon>
        <taxon>Nyssaceae</taxon>
        <taxon>Nyssa</taxon>
    </lineage>
</organism>
<protein>
    <submittedName>
        <fullName evidence="1">Uncharacterized protein</fullName>
    </submittedName>
</protein>
<sequence>MYNLRWRCLLRVFIAAATRESGGDGEIESAVRSLAVAAALKPKTTLHSMEKRNISSSLHDGCERMNAGGILTHTSRTESGVFSDEWVSNAYKNLSLKGEQQLKTTANTP</sequence>
<gene>
    <name evidence="1" type="ORF">F0562_031872</name>
</gene>
<reference evidence="1 2" key="1">
    <citation type="submission" date="2019-09" db="EMBL/GenBank/DDBJ databases">
        <title>A chromosome-level genome assembly of the Chinese tupelo Nyssa sinensis.</title>
        <authorList>
            <person name="Yang X."/>
            <person name="Kang M."/>
            <person name="Yang Y."/>
            <person name="Xiong H."/>
            <person name="Wang M."/>
            <person name="Zhang Z."/>
            <person name="Wang Z."/>
            <person name="Wu H."/>
            <person name="Ma T."/>
            <person name="Liu J."/>
            <person name="Xi Z."/>
        </authorList>
    </citation>
    <scope>NUCLEOTIDE SEQUENCE [LARGE SCALE GENOMIC DNA]</scope>
    <source>
        <strain evidence="1">J267</strain>
        <tissue evidence="1">Leaf</tissue>
    </source>
</reference>
<evidence type="ECO:0000313" key="1">
    <source>
        <dbReference type="EMBL" id="KAA8534377.1"/>
    </source>
</evidence>